<proteinExistence type="predicted"/>
<dbReference type="EMBL" id="JAZGQL010000026">
    <property type="protein sequence ID" value="MEE6310427.1"/>
    <property type="molecule type" value="Genomic_DNA"/>
</dbReference>
<sequence>MDDLVAGGSTVLDGHPDGVEDQLGAQVVGYRPVHEPGQSPRRRIGCRSRPQQDPEPARVLPEGWDVIVGLGHASVGPYADQGWAATVSFAMSGA</sequence>
<organism evidence="2 3">
    <name type="scientific">Plantactinospora veratri</name>
    <dbReference type="NCBI Taxonomy" id="1436122"/>
    <lineage>
        <taxon>Bacteria</taxon>
        <taxon>Bacillati</taxon>
        <taxon>Actinomycetota</taxon>
        <taxon>Actinomycetes</taxon>
        <taxon>Micromonosporales</taxon>
        <taxon>Micromonosporaceae</taxon>
        <taxon>Plantactinospora</taxon>
    </lineage>
</organism>
<evidence type="ECO:0000313" key="3">
    <source>
        <dbReference type="Proteomes" id="UP001339911"/>
    </source>
</evidence>
<evidence type="ECO:0000313" key="2">
    <source>
        <dbReference type="EMBL" id="MEE6310427.1"/>
    </source>
</evidence>
<dbReference type="RefSeq" id="WP_331210648.1">
    <property type="nucleotide sequence ID" value="NZ_JAZGQL010000026.1"/>
</dbReference>
<protein>
    <submittedName>
        <fullName evidence="2">Uncharacterized protein</fullName>
    </submittedName>
</protein>
<evidence type="ECO:0000256" key="1">
    <source>
        <dbReference type="SAM" id="MobiDB-lite"/>
    </source>
</evidence>
<comment type="caution">
    <text evidence="2">The sequence shown here is derived from an EMBL/GenBank/DDBJ whole genome shotgun (WGS) entry which is preliminary data.</text>
</comment>
<gene>
    <name evidence="2" type="ORF">V1634_26660</name>
</gene>
<name>A0ABU7SLL7_9ACTN</name>
<reference evidence="2 3" key="1">
    <citation type="submission" date="2024-01" db="EMBL/GenBank/DDBJ databases">
        <title>Genome insights into Plantactinospora veratri sp. nov.</title>
        <authorList>
            <person name="Wang L."/>
        </authorList>
    </citation>
    <scope>NUCLEOTIDE SEQUENCE [LARGE SCALE GENOMIC DNA]</scope>
    <source>
        <strain evidence="2 3">NEAU-FHS4</strain>
    </source>
</reference>
<keyword evidence="3" id="KW-1185">Reference proteome</keyword>
<accession>A0ABU7SLL7</accession>
<dbReference type="Proteomes" id="UP001339911">
    <property type="component" value="Unassembled WGS sequence"/>
</dbReference>
<feature type="region of interest" description="Disordered" evidence="1">
    <location>
        <begin position="31"/>
        <end position="58"/>
    </location>
</feature>